<dbReference type="InterPro" id="IPR012347">
    <property type="entry name" value="Ferritin-like"/>
</dbReference>
<evidence type="ECO:0000313" key="4">
    <source>
        <dbReference type="EMBL" id="SJZ41814.1"/>
    </source>
</evidence>
<dbReference type="PRINTS" id="PR01346">
    <property type="entry name" value="HELNAPAPROT"/>
</dbReference>
<dbReference type="STRING" id="28136.SAMN02745202_00052"/>
<dbReference type="GO" id="GO:0016722">
    <property type="term" value="F:oxidoreductase activity, acting on metal ions"/>
    <property type="evidence" value="ECO:0007669"/>
    <property type="project" value="InterPro"/>
</dbReference>
<sequence>MKNLDYTGLDAKKVEKVVKELSQLLADFQVYYANLRGFHWNVKGDKFYQLHEYYEGQYNDAAAKVDEVAERLLQLDARPENRFSEYLKQSQLKEAGFEPEKMEGLKYILDTLKVIIAQERRVLAAAQEAEDEVTVALMDDYLTGQEKNVWMLVATLS</sequence>
<dbReference type="GO" id="GO:0008199">
    <property type="term" value="F:ferric iron binding"/>
    <property type="evidence" value="ECO:0007669"/>
    <property type="project" value="InterPro"/>
</dbReference>
<proteinExistence type="inferred from homology"/>
<dbReference type="GeneID" id="95426194"/>
<dbReference type="InterPro" id="IPR008331">
    <property type="entry name" value="Ferritin_DPS_dom"/>
</dbReference>
<name>A0A1T4KHD8_9BACT</name>
<dbReference type="PANTHER" id="PTHR42932">
    <property type="entry name" value="GENERAL STRESS PROTEIN 20U"/>
    <property type="match status" value="1"/>
</dbReference>
<dbReference type="PROSITE" id="PS00819">
    <property type="entry name" value="DPS_2"/>
    <property type="match status" value="1"/>
</dbReference>
<organism evidence="4 5">
    <name type="scientific">Segatella oulorum</name>
    <dbReference type="NCBI Taxonomy" id="28136"/>
    <lineage>
        <taxon>Bacteria</taxon>
        <taxon>Pseudomonadati</taxon>
        <taxon>Bacteroidota</taxon>
        <taxon>Bacteroidia</taxon>
        <taxon>Bacteroidales</taxon>
        <taxon>Prevotellaceae</taxon>
        <taxon>Segatella</taxon>
    </lineage>
</organism>
<dbReference type="CDD" id="cd01043">
    <property type="entry name" value="DPS"/>
    <property type="match status" value="1"/>
</dbReference>
<dbReference type="AlphaFoldDB" id="A0A1T4KHD8"/>
<dbReference type="InterPro" id="IPR009078">
    <property type="entry name" value="Ferritin-like_SF"/>
</dbReference>
<dbReference type="PIRSF" id="PIRSF005900">
    <property type="entry name" value="Dps"/>
    <property type="match status" value="1"/>
</dbReference>
<gene>
    <name evidence="4" type="ORF">SAMN02745202_00052</name>
</gene>
<dbReference type="EMBL" id="FUXK01000001">
    <property type="protein sequence ID" value="SJZ41814.1"/>
    <property type="molecule type" value="Genomic_DNA"/>
</dbReference>
<dbReference type="InterPro" id="IPR023188">
    <property type="entry name" value="DPS_DNA-bd_CS"/>
</dbReference>
<dbReference type="Proteomes" id="UP000190065">
    <property type="component" value="Unassembled WGS sequence"/>
</dbReference>
<dbReference type="eggNOG" id="COG0783">
    <property type="taxonomic scope" value="Bacteria"/>
</dbReference>
<comment type="similarity">
    <text evidence="1 2">Belongs to the Dps family.</text>
</comment>
<dbReference type="InterPro" id="IPR002177">
    <property type="entry name" value="DPS_DNA-bd"/>
</dbReference>
<dbReference type="PANTHER" id="PTHR42932:SF1">
    <property type="entry name" value="GENERAL STRESS PROTEIN 20U"/>
    <property type="match status" value="1"/>
</dbReference>
<dbReference type="RefSeq" id="WP_004380639.1">
    <property type="nucleotide sequence ID" value="NZ_CAJPPD010000011.1"/>
</dbReference>
<dbReference type="GO" id="GO:0003677">
    <property type="term" value="F:DNA binding"/>
    <property type="evidence" value="ECO:0007669"/>
    <property type="project" value="UniProtKB-KW"/>
</dbReference>
<keyword evidence="4" id="KW-0238">DNA-binding</keyword>
<evidence type="ECO:0000313" key="5">
    <source>
        <dbReference type="Proteomes" id="UP000190065"/>
    </source>
</evidence>
<dbReference type="PROSITE" id="PS00818">
    <property type="entry name" value="DPS_1"/>
    <property type="match status" value="1"/>
</dbReference>
<accession>A0A1T4KHD8</accession>
<evidence type="ECO:0000256" key="1">
    <source>
        <dbReference type="ARBA" id="ARBA00009497"/>
    </source>
</evidence>
<feature type="domain" description="Ferritin/DPS" evidence="3">
    <location>
        <begin position="19"/>
        <end position="156"/>
    </location>
</feature>
<evidence type="ECO:0000256" key="2">
    <source>
        <dbReference type="RuleBase" id="RU003875"/>
    </source>
</evidence>
<dbReference type="Pfam" id="PF00210">
    <property type="entry name" value="Ferritin"/>
    <property type="match status" value="1"/>
</dbReference>
<dbReference type="Gene3D" id="1.20.1260.10">
    <property type="match status" value="1"/>
</dbReference>
<dbReference type="SUPFAM" id="SSF47240">
    <property type="entry name" value="Ferritin-like"/>
    <property type="match status" value="1"/>
</dbReference>
<reference evidence="4 5" key="1">
    <citation type="submission" date="2017-02" db="EMBL/GenBank/DDBJ databases">
        <authorList>
            <person name="Peterson S.W."/>
        </authorList>
    </citation>
    <scope>NUCLEOTIDE SEQUENCE [LARGE SCALE GENOMIC DNA]</scope>
    <source>
        <strain evidence="4 5">ATCC 43324</strain>
    </source>
</reference>
<evidence type="ECO:0000259" key="3">
    <source>
        <dbReference type="Pfam" id="PF00210"/>
    </source>
</evidence>
<protein>
    <submittedName>
        <fullName evidence="4">Starvation-inducible DNA-binding protein</fullName>
    </submittedName>
</protein>